<keyword evidence="7 12" id="KW-0560">Oxidoreductase</keyword>
<dbReference type="Pfam" id="PF00067">
    <property type="entry name" value="p450"/>
    <property type="match status" value="1"/>
</dbReference>
<dbReference type="PRINTS" id="PR00463">
    <property type="entry name" value="EP450I"/>
</dbReference>
<evidence type="ECO:0000256" key="3">
    <source>
        <dbReference type="ARBA" id="ARBA00022617"/>
    </source>
</evidence>
<evidence type="ECO:0000256" key="5">
    <source>
        <dbReference type="ARBA" id="ARBA00022723"/>
    </source>
</evidence>
<dbReference type="InterPro" id="IPR002401">
    <property type="entry name" value="Cyt_P450_E_grp-I"/>
</dbReference>
<comment type="cofactor">
    <cofactor evidence="11">
        <name>heme</name>
        <dbReference type="ChEBI" id="CHEBI:30413"/>
    </cofactor>
</comment>
<comment type="similarity">
    <text evidence="2 12">Belongs to the cytochrome P450 family.</text>
</comment>
<dbReference type="InterPro" id="IPR001128">
    <property type="entry name" value="Cyt_P450"/>
</dbReference>
<accession>A0AA41V698</accession>
<evidence type="ECO:0000256" key="6">
    <source>
        <dbReference type="ARBA" id="ARBA00022989"/>
    </source>
</evidence>
<keyword evidence="9 12" id="KW-0503">Monooxygenase</keyword>
<evidence type="ECO:0000256" key="9">
    <source>
        <dbReference type="ARBA" id="ARBA00023033"/>
    </source>
</evidence>
<dbReference type="GO" id="GO:0016020">
    <property type="term" value="C:membrane"/>
    <property type="evidence" value="ECO:0007669"/>
    <property type="project" value="UniProtKB-SubCell"/>
</dbReference>
<dbReference type="FunFam" id="1.10.630.10:FF:000029">
    <property type="entry name" value="Cytochrome P450 734A1"/>
    <property type="match status" value="1"/>
</dbReference>
<evidence type="ECO:0000313" key="13">
    <source>
        <dbReference type="EMBL" id="MCL7036320.1"/>
    </source>
</evidence>
<evidence type="ECO:0000256" key="7">
    <source>
        <dbReference type="ARBA" id="ARBA00023002"/>
    </source>
</evidence>
<evidence type="ECO:0000256" key="1">
    <source>
        <dbReference type="ARBA" id="ARBA00004370"/>
    </source>
</evidence>
<dbReference type="InterPro" id="IPR050665">
    <property type="entry name" value="Cytochrome_P450_Monooxygen"/>
</dbReference>
<dbReference type="EMBL" id="JAJJMA010166645">
    <property type="protein sequence ID" value="MCL7036320.1"/>
    <property type="molecule type" value="Genomic_DNA"/>
</dbReference>
<keyword evidence="6" id="KW-1133">Transmembrane helix</keyword>
<dbReference type="Gene3D" id="1.10.630.10">
    <property type="entry name" value="Cytochrome P450"/>
    <property type="match status" value="1"/>
</dbReference>
<gene>
    <name evidence="13" type="ORF">MKW94_019329</name>
</gene>
<dbReference type="GO" id="GO:0005506">
    <property type="term" value="F:iron ion binding"/>
    <property type="evidence" value="ECO:0007669"/>
    <property type="project" value="InterPro"/>
</dbReference>
<evidence type="ECO:0000256" key="4">
    <source>
        <dbReference type="ARBA" id="ARBA00022692"/>
    </source>
</evidence>
<dbReference type="InterPro" id="IPR036396">
    <property type="entry name" value="Cyt_P450_sf"/>
</dbReference>
<dbReference type="PANTHER" id="PTHR24282:SF94">
    <property type="entry name" value="CYTOCHROME P450 72C1"/>
    <property type="match status" value="1"/>
</dbReference>
<evidence type="ECO:0008006" key="15">
    <source>
        <dbReference type="Google" id="ProtNLM"/>
    </source>
</evidence>
<sequence>MVNFVFLTLIIFSLCLLLWYGLKAFYSLWWKPKKLEKEFKQQGIKGSPYVVLYGVDMKEYINCITEAWSKPMNLNHQITSRVVPYVKNLVQQYGKVSLTWNGTTPRLIIMDPEMMKEVLSEKTGHFRKPPMNPLILMLAKGLTVLEGEEWSKHRRIINPAFHQEKLKAMMPAFSTSCIELIERWKKLVDPSKGSCELDVLPEMGKLTADVISRTAFGSNYEEGKRLFELQKEQIVLAIEAMQTLYIPSFRFLPTKKNRRRSYLSKEVNGILRGFISRREELMKTDSFSSTTDLLGLLLQSSYSESNGLTIEEVIEECKVFYSAAQETNSTLLTWAMVVLAMHPDWQDKAREEVERICGREVPGFKDIAHFKIMMMILNEVLRLYPPVVEVYRHTCKRTKLGDISIPAGVDLTLPILLVHHDSEYWGDDAEEFKPERFADGVFNALKDNQVSFFPFGGGPKVCIGQNFAMIEAKLALAMILRNFSFDLSPSYAHAPYTVMTLQPQHGAQIILHQL</sequence>
<dbReference type="PANTHER" id="PTHR24282">
    <property type="entry name" value="CYTOCHROME P450 FAMILY MEMBER"/>
    <property type="match status" value="1"/>
</dbReference>
<dbReference type="PRINTS" id="PR00385">
    <property type="entry name" value="P450"/>
</dbReference>
<reference evidence="13" key="1">
    <citation type="submission" date="2022-03" db="EMBL/GenBank/DDBJ databases">
        <title>A functionally conserved STORR gene fusion in Papaver species that diverged 16.8 million years ago.</title>
        <authorList>
            <person name="Catania T."/>
        </authorList>
    </citation>
    <scope>NUCLEOTIDE SEQUENCE</scope>
    <source>
        <strain evidence="13">S-191538</strain>
    </source>
</reference>
<dbReference type="InterPro" id="IPR017972">
    <property type="entry name" value="Cyt_P450_CS"/>
</dbReference>
<comment type="caution">
    <text evidence="13">The sequence shown here is derived from an EMBL/GenBank/DDBJ whole genome shotgun (WGS) entry which is preliminary data.</text>
</comment>
<dbReference type="GO" id="GO:0020037">
    <property type="term" value="F:heme binding"/>
    <property type="evidence" value="ECO:0007669"/>
    <property type="project" value="InterPro"/>
</dbReference>
<dbReference type="Proteomes" id="UP001177140">
    <property type="component" value="Unassembled WGS sequence"/>
</dbReference>
<feature type="binding site" description="axial binding residue" evidence="11">
    <location>
        <position position="462"/>
    </location>
    <ligand>
        <name>heme</name>
        <dbReference type="ChEBI" id="CHEBI:30413"/>
    </ligand>
    <ligandPart>
        <name>Fe</name>
        <dbReference type="ChEBI" id="CHEBI:18248"/>
    </ligandPart>
</feature>
<keyword evidence="5 11" id="KW-0479">Metal-binding</keyword>
<keyword evidence="14" id="KW-1185">Reference proteome</keyword>
<proteinExistence type="inferred from homology"/>
<evidence type="ECO:0000256" key="2">
    <source>
        <dbReference type="ARBA" id="ARBA00010617"/>
    </source>
</evidence>
<dbReference type="PROSITE" id="PS00086">
    <property type="entry name" value="CYTOCHROME_P450"/>
    <property type="match status" value="1"/>
</dbReference>
<evidence type="ECO:0000313" key="14">
    <source>
        <dbReference type="Proteomes" id="UP001177140"/>
    </source>
</evidence>
<evidence type="ECO:0000256" key="8">
    <source>
        <dbReference type="ARBA" id="ARBA00023004"/>
    </source>
</evidence>
<organism evidence="13 14">
    <name type="scientific">Papaver nudicaule</name>
    <name type="common">Iceland poppy</name>
    <dbReference type="NCBI Taxonomy" id="74823"/>
    <lineage>
        <taxon>Eukaryota</taxon>
        <taxon>Viridiplantae</taxon>
        <taxon>Streptophyta</taxon>
        <taxon>Embryophyta</taxon>
        <taxon>Tracheophyta</taxon>
        <taxon>Spermatophyta</taxon>
        <taxon>Magnoliopsida</taxon>
        <taxon>Ranunculales</taxon>
        <taxon>Papaveraceae</taxon>
        <taxon>Papaveroideae</taxon>
        <taxon>Papaver</taxon>
    </lineage>
</organism>
<keyword evidence="4" id="KW-0812">Transmembrane</keyword>
<dbReference type="GO" id="GO:0016705">
    <property type="term" value="F:oxidoreductase activity, acting on paired donors, with incorporation or reduction of molecular oxygen"/>
    <property type="evidence" value="ECO:0007669"/>
    <property type="project" value="InterPro"/>
</dbReference>
<evidence type="ECO:0000256" key="10">
    <source>
        <dbReference type="ARBA" id="ARBA00023136"/>
    </source>
</evidence>
<keyword evidence="8 11" id="KW-0408">Iron</keyword>
<evidence type="ECO:0000256" key="11">
    <source>
        <dbReference type="PIRSR" id="PIRSR602401-1"/>
    </source>
</evidence>
<keyword evidence="3 11" id="KW-0349">Heme</keyword>
<keyword evidence="10" id="KW-0472">Membrane</keyword>
<dbReference type="GO" id="GO:0004497">
    <property type="term" value="F:monooxygenase activity"/>
    <property type="evidence" value="ECO:0007669"/>
    <property type="project" value="UniProtKB-KW"/>
</dbReference>
<dbReference type="GO" id="GO:0033075">
    <property type="term" value="P:isoquinoline alkaloid biosynthetic process"/>
    <property type="evidence" value="ECO:0007669"/>
    <property type="project" value="UniProtKB-ARBA"/>
</dbReference>
<name>A0AA41V698_PAPNU</name>
<evidence type="ECO:0000256" key="12">
    <source>
        <dbReference type="RuleBase" id="RU000461"/>
    </source>
</evidence>
<dbReference type="SUPFAM" id="SSF48264">
    <property type="entry name" value="Cytochrome P450"/>
    <property type="match status" value="1"/>
</dbReference>
<protein>
    <recommendedName>
        <fullName evidence="15">Cytochrome P450</fullName>
    </recommendedName>
</protein>
<comment type="subcellular location">
    <subcellularLocation>
        <location evidence="1">Membrane</location>
    </subcellularLocation>
</comment>
<dbReference type="AlphaFoldDB" id="A0AA41V698"/>